<dbReference type="EMBL" id="UGHK01000002">
    <property type="protein sequence ID" value="STO72733.1"/>
    <property type="molecule type" value="Genomic_DNA"/>
</dbReference>
<proteinExistence type="predicted"/>
<dbReference type="Proteomes" id="UP000254620">
    <property type="component" value="Unassembled WGS sequence"/>
</dbReference>
<evidence type="ECO:0000313" key="4">
    <source>
        <dbReference type="Proteomes" id="UP000254620"/>
    </source>
</evidence>
<organism evidence="1 3">
    <name type="scientific">Avibacterium paragallinarum</name>
    <name type="common">Haemophilus gallinarum</name>
    <dbReference type="NCBI Taxonomy" id="728"/>
    <lineage>
        <taxon>Bacteria</taxon>
        <taxon>Pseudomonadati</taxon>
        <taxon>Pseudomonadota</taxon>
        <taxon>Gammaproteobacteria</taxon>
        <taxon>Pasteurellales</taxon>
        <taxon>Pasteurellaceae</taxon>
        <taxon>Avibacterium</taxon>
    </lineage>
</organism>
<evidence type="ECO:0000313" key="3">
    <source>
        <dbReference type="Proteomes" id="UP000254465"/>
    </source>
</evidence>
<protein>
    <submittedName>
        <fullName evidence="1">Uncharacterized protein</fullName>
    </submittedName>
</protein>
<reference evidence="3 4" key="1">
    <citation type="submission" date="2018-06" db="EMBL/GenBank/DDBJ databases">
        <authorList>
            <consortium name="Pathogen Informatics"/>
            <person name="Doyle S."/>
        </authorList>
    </citation>
    <scope>NUCLEOTIDE SEQUENCE [LARGE SCALE GENOMIC DNA]</scope>
    <source>
        <strain evidence="2 4">NCTC10926</strain>
        <strain evidence="1 3">NCTC11296</strain>
    </source>
</reference>
<dbReference type="EMBL" id="UFSW01000001">
    <property type="protein sequence ID" value="SUU98024.1"/>
    <property type="molecule type" value="Genomic_DNA"/>
</dbReference>
<sequence>MKTQTNYSQNMNFVHQNFKRYQAYFRANISLC</sequence>
<dbReference type="Proteomes" id="UP000254465">
    <property type="component" value="Unassembled WGS sequence"/>
</dbReference>
<name>A0A377IBW7_AVIPA</name>
<evidence type="ECO:0000313" key="2">
    <source>
        <dbReference type="EMBL" id="SUU98024.1"/>
    </source>
</evidence>
<accession>A0A377IBW7</accession>
<evidence type="ECO:0000313" key="1">
    <source>
        <dbReference type="EMBL" id="STO72733.1"/>
    </source>
</evidence>
<dbReference type="AlphaFoldDB" id="A0A377IBW7"/>
<gene>
    <name evidence="2" type="ORF">NCTC10926_01429</name>
    <name evidence="1" type="ORF">NCTC11296_02675</name>
</gene>